<dbReference type="Gene3D" id="1.10.1660.10">
    <property type="match status" value="1"/>
</dbReference>
<evidence type="ECO:0000256" key="1">
    <source>
        <dbReference type="ARBA" id="ARBA00023125"/>
    </source>
</evidence>
<accession>A0A0L6CJ20</accession>
<dbReference type="GO" id="GO:0003677">
    <property type="term" value="F:DNA binding"/>
    <property type="evidence" value="ECO:0007669"/>
    <property type="project" value="UniProtKB-KW"/>
</dbReference>
<dbReference type="Proteomes" id="UP000037397">
    <property type="component" value="Unassembled WGS sequence"/>
</dbReference>
<dbReference type="SUPFAM" id="SSF46955">
    <property type="entry name" value="Putative DNA-binding domain"/>
    <property type="match status" value="1"/>
</dbReference>
<dbReference type="Pfam" id="PF13411">
    <property type="entry name" value="MerR_1"/>
    <property type="match status" value="1"/>
</dbReference>
<evidence type="ECO:0000259" key="2">
    <source>
        <dbReference type="PROSITE" id="PS50937"/>
    </source>
</evidence>
<protein>
    <recommendedName>
        <fullName evidence="2">HTH merR-type domain-containing protein</fullName>
    </recommendedName>
</protein>
<dbReference type="GO" id="GO:0003700">
    <property type="term" value="F:DNA-binding transcription factor activity"/>
    <property type="evidence" value="ECO:0007669"/>
    <property type="project" value="InterPro"/>
</dbReference>
<keyword evidence="1" id="KW-0238">DNA-binding</keyword>
<dbReference type="PANTHER" id="PTHR30204:SF93">
    <property type="entry name" value="HTH MERR-TYPE DOMAIN-CONTAINING PROTEIN"/>
    <property type="match status" value="1"/>
</dbReference>
<dbReference type="InterPro" id="IPR009061">
    <property type="entry name" value="DNA-bd_dom_put_sf"/>
</dbReference>
<dbReference type="OrthoDB" id="9802039at2"/>
<reference evidence="4" key="1">
    <citation type="submission" date="2015-03" db="EMBL/GenBank/DDBJ databases">
        <title>Luteipulveratus halotolerans sp. nov., a novel actinobacterium (Dermacoccaceae) from Sarawak, Malaysia.</title>
        <authorList>
            <person name="Juboi H."/>
            <person name="Basik A."/>
            <person name="Shamsul S.S."/>
            <person name="Arnold P."/>
            <person name="Schmitt E.K."/>
            <person name="Sanglier J.-J."/>
            <person name="Yeo T."/>
        </authorList>
    </citation>
    <scope>NUCLEOTIDE SEQUENCE [LARGE SCALE GENOMIC DNA]</scope>
    <source>
        <strain evidence="4">C296001</strain>
    </source>
</reference>
<keyword evidence="4" id="KW-1185">Reference proteome</keyword>
<dbReference type="PANTHER" id="PTHR30204">
    <property type="entry name" value="REDOX-CYCLING DRUG-SENSING TRANSCRIPTIONAL ACTIVATOR SOXR"/>
    <property type="match status" value="1"/>
</dbReference>
<dbReference type="AlphaFoldDB" id="A0A0L6CJ20"/>
<dbReference type="InterPro" id="IPR047057">
    <property type="entry name" value="MerR_fam"/>
</dbReference>
<dbReference type="SMART" id="SM00422">
    <property type="entry name" value="HTH_MERR"/>
    <property type="match status" value="1"/>
</dbReference>
<feature type="domain" description="HTH merR-type" evidence="2">
    <location>
        <begin position="1"/>
        <end position="68"/>
    </location>
</feature>
<proteinExistence type="predicted"/>
<dbReference type="PROSITE" id="PS50937">
    <property type="entry name" value="HTH_MERR_2"/>
    <property type="match status" value="1"/>
</dbReference>
<gene>
    <name evidence="3" type="ORF">VV01_10555</name>
</gene>
<dbReference type="EMBL" id="LAIR01000002">
    <property type="protein sequence ID" value="KNX37488.1"/>
    <property type="molecule type" value="Genomic_DNA"/>
</dbReference>
<name>A0A0L6CJ20_9MICO</name>
<dbReference type="STRING" id="1631356.VV01_10555"/>
<evidence type="ECO:0000313" key="3">
    <source>
        <dbReference type="EMBL" id="KNX37488.1"/>
    </source>
</evidence>
<dbReference type="RefSeq" id="WP_050669845.1">
    <property type="nucleotide sequence ID" value="NZ_LAIR01000002.1"/>
</dbReference>
<evidence type="ECO:0000313" key="4">
    <source>
        <dbReference type="Proteomes" id="UP000037397"/>
    </source>
</evidence>
<comment type="caution">
    <text evidence="3">The sequence shown here is derived from an EMBL/GenBank/DDBJ whole genome shotgun (WGS) entry which is preliminary data.</text>
</comment>
<sequence length="121" mass="13690">MQIGEAARATRTSARSLRHYEAVGLIEPGRLANGFRDYCTSTLERVETIRFLLDAGLPVRLVAAALTRDATDGPAYHDDFLAEVIRFRDRIERRIERLVDQRGARRVRTSRVRSGLTLPPV</sequence>
<organism evidence="3 4">
    <name type="scientific">Luteipulveratus halotolerans</name>
    <dbReference type="NCBI Taxonomy" id="1631356"/>
    <lineage>
        <taxon>Bacteria</taxon>
        <taxon>Bacillati</taxon>
        <taxon>Actinomycetota</taxon>
        <taxon>Actinomycetes</taxon>
        <taxon>Micrococcales</taxon>
        <taxon>Dermacoccaceae</taxon>
        <taxon>Luteipulveratus</taxon>
    </lineage>
</organism>
<dbReference type="InterPro" id="IPR000551">
    <property type="entry name" value="MerR-type_HTH_dom"/>
</dbReference>